<feature type="domain" description="PDZ" evidence="10">
    <location>
        <begin position="287"/>
        <end position="370"/>
    </location>
</feature>
<dbReference type="GO" id="GO:0042597">
    <property type="term" value="C:periplasmic space"/>
    <property type="evidence" value="ECO:0007669"/>
    <property type="project" value="TreeGrafter"/>
</dbReference>
<feature type="active site" description="Charge relay system" evidence="7">
    <location>
        <position position="157"/>
    </location>
</feature>
<dbReference type="OrthoDB" id="9758917at2"/>
<dbReference type="GeneID" id="57875742"/>
<dbReference type="NCBIfam" id="TIGR02037">
    <property type="entry name" value="degP_htrA_DO"/>
    <property type="match status" value="1"/>
</dbReference>
<evidence type="ECO:0000256" key="4">
    <source>
        <dbReference type="ARBA" id="ARBA00022737"/>
    </source>
</evidence>
<feature type="binding site" evidence="8">
    <location>
        <position position="157"/>
    </location>
    <ligand>
        <name>substrate</name>
    </ligand>
</feature>
<evidence type="ECO:0000256" key="7">
    <source>
        <dbReference type="PIRSR" id="PIRSR611782-1"/>
    </source>
</evidence>
<accession>D2UBS7</accession>
<keyword evidence="5 11" id="KW-0378">Hydrolase</keyword>
<dbReference type="GO" id="GO:0006515">
    <property type="term" value="P:protein quality control for misfolded or incompletely synthesized proteins"/>
    <property type="evidence" value="ECO:0007669"/>
    <property type="project" value="TreeGrafter"/>
</dbReference>
<keyword evidence="12" id="KW-1185">Reference proteome</keyword>
<dbReference type="Pfam" id="PF13180">
    <property type="entry name" value="PDZ_2"/>
    <property type="match status" value="1"/>
</dbReference>
<dbReference type="GO" id="GO:0004252">
    <property type="term" value="F:serine-type endopeptidase activity"/>
    <property type="evidence" value="ECO:0007669"/>
    <property type="project" value="InterPro"/>
</dbReference>
<evidence type="ECO:0000256" key="3">
    <source>
        <dbReference type="ARBA" id="ARBA00022729"/>
    </source>
</evidence>
<dbReference type="PANTHER" id="PTHR22939">
    <property type="entry name" value="SERINE PROTEASE FAMILY S1C HTRA-RELATED"/>
    <property type="match status" value="1"/>
</dbReference>
<keyword evidence="3 9" id="KW-0732">Signal</keyword>
<dbReference type="STRING" id="380358.XALC_0434"/>
<gene>
    <name evidence="11" type="ordered locus">XALc_0434</name>
</gene>
<dbReference type="RefSeq" id="WP_012914986.1">
    <property type="nucleotide sequence ID" value="NC_013722.1"/>
</dbReference>
<feature type="binding site" evidence="8">
    <location>
        <begin position="229"/>
        <end position="231"/>
    </location>
    <ligand>
        <name>substrate</name>
    </ligand>
</feature>
<dbReference type="SUPFAM" id="SSF50494">
    <property type="entry name" value="Trypsin-like serine proteases"/>
    <property type="match status" value="1"/>
</dbReference>
<dbReference type="PANTHER" id="PTHR22939:SF129">
    <property type="entry name" value="SERINE PROTEASE HTRA2, MITOCHONDRIAL"/>
    <property type="match status" value="1"/>
</dbReference>
<evidence type="ECO:0000256" key="5">
    <source>
        <dbReference type="ARBA" id="ARBA00022801"/>
    </source>
</evidence>
<evidence type="ECO:0000256" key="9">
    <source>
        <dbReference type="SAM" id="SignalP"/>
    </source>
</evidence>
<dbReference type="InterPro" id="IPR036034">
    <property type="entry name" value="PDZ_sf"/>
</dbReference>
<dbReference type="PATRIC" id="fig|29447.3.peg.436"/>
<dbReference type="PRINTS" id="PR00834">
    <property type="entry name" value="PROTEASES2C"/>
</dbReference>
<evidence type="ECO:0000256" key="6">
    <source>
        <dbReference type="ARBA" id="ARBA00022825"/>
    </source>
</evidence>
<evidence type="ECO:0000256" key="1">
    <source>
        <dbReference type="ARBA" id="ARBA00010541"/>
    </source>
</evidence>
<dbReference type="InterPro" id="IPR011782">
    <property type="entry name" value="Pept_S1C_Do"/>
</dbReference>
<dbReference type="EMBL" id="FP565176">
    <property type="protein sequence ID" value="CBA14969.1"/>
    <property type="molecule type" value="Genomic_DNA"/>
</dbReference>
<feature type="signal peptide" evidence="9">
    <location>
        <begin position="1"/>
        <end position="26"/>
    </location>
</feature>
<dbReference type="PROSITE" id="PS50106">
    <property type="entry name" value="PDZ"/>
    <property type="match status" value="1"/>
</dbReference>
<dbReference type="Gene3D" id="2.30.42.10">
    <property type="match status" value="2"/>
</dbReference>
<dbReference type="InterPro" id="IPR001940">
    <property type="entry name" value="Peptidase_S1C"/>
</dbReference>
<evidence type="ECO:0000256" key="8">
    <source>
        <dbReference type="PIRSR" id="PIRSR611782-2"/>
    </source>
</evidence>
<dbReference type="InterPro" id="IPR001478">
    <property type="entry name" value="PDZ"/>
</dbReference>
<evidence type="ECO:0000256" key="2">
    <source>
        <dbReference type="ARBA" id="ARBA00022670"/>
    </source>
</evidence>
<name>D2UBS7_XANAP</name>
<dbReference type="Gene3D" id="2.40.10.120">
    <property type="match status" value="1"/>
</dbReference>
<proteinExistence type="inferred from homology"/>
<feature type="active site" description="Charge relay system" evidence="7">
    <location>
        <position position="127"/>
    </location>
</feature>
<keyword evidence="6" id="KW-0720">Serine protease</keyword>
<organism evidence="11 12">
    <name type="scientific">Xanthomonas albilineans (strain GPE PC73 / CFBP 7063)</name>
    <dbReference type="NCBI Taxonomy" id="380358"/>
    <lineage>
        <taxon>Bacteria</taxon>
        <taxon>Pseudomonadati</taxon>
        <taxon>Pseudomonadota</taxon>
        <taxon>Gammaproteobacteria</taxon>
        <taxon>Lysobacterales</taxon>
        <taxon>Lysobacteraceae</taxon>
        <taxon>Xanthomonas</taxon>
    </lineage>
</organism>
<feature type="active site" description="Charge relay system" evidence="7">
    <location>
        <position position="231"/>
    </location>
</feature>
<dbReference type="EC" id="3.4.21.-" evidence="11"/>
<dbReference type="Pfam" id="PF13365">
    <property type="entry name" value="Trypsin_2"/>
    <property type="match status" value="1"/>
</dbReference>
<dbReference type="SMART" id="SM00228">
    <property type="entry name" value="PDZ"/>
    <property type="match status" value="2"/>
</dbReference>
<protein>
    <submittedName>
        <fullName evidence="11">Probable periplasmic protease protein</fullName>
        <ecNumber evidence="11">3.4.21.-</ecNumber>
    </submittedName>
</protein>
<reference evidence="11 12" key="1">
    <citation type="journal article" date="2009" name="BMC Genomics">
        <title>The complete genome sequence of Xanthomonas albilineans provides new insights into the reductive genome evolution of the xylem-limited Xanthomonadaceae.</title>
        <authorList>
            <person name="Pieretti I."/>
            <person name="Royer M."/>
            <person name="Barbe V."/>
            <person name="Carrere S."/>
            <person name="Koebnik R."/>
            <person name="Cociancich S."/>
            <person name="Couloux A."/>
            <person name="Darrasse A."/>
            <person name="Gouzy J."/>
            <person name="Jacques M.A."/>
            <person name="Lauber E."/>
            <person name="Manceau C."/>
            <person name="Mangenot S."/>
            <person name="Poussier S."/>
            <person name="Segurens B."/>
            <person name="Szurek B."/>
            <person name="Verdier V."/>
            <person name="Arlat M."/>
            <person name="Rott P."/>
        </authorList>
    </citation>
    <scope>NUCLEOTIDE SEQUENCE [LARGE SCALE GENOMIC DNA]</scope>
    <source>
        <strain evidence="12">GPE PC73 / CFBP 7063</strain>
    </source>
</reference>
<dbReference type="SUPFAM" id="SSF50156">
    <property type="entry name" value="PDZ domain-like"/>
    <property type="match status" value="2"/>
</dbReference>
<dbReference type="Proteomes" id="UP000001890">
    <property type="component" value="Chromosome"/>
</dbReference>
<dbReference type="KEGG" id="xal:XALC_0434"/>
<dbReference type="AlphaFoldDB" id="D2UBS7"/>
<keyword evidence="2 11" id="KW-0645">Protease</keyword>
<evidence type="ECO:0000259" key="10">
    <source>
        <dbReference type="PROSITE" id="PS50106"/>
    </source>
</evidence>
<evidence type="ECO:0000313" key="12">
    <source>
        <dbReference type="Proteomes" id="UP000001890"/>
    </source>
</evidence>
<dbReference type="InterPro" id="IPR009003">
    <property type="entry name" value="Peptidase_S1_PA"/>
</dbReference>
<sequence length="478" mass="49676">MRPLPTLLTLTAAAAFGGFAATAINAQLNNRADAAPTPATRAVANTAALPTSVAGTPLPSLAPMLQTVMPAVVSINTKQVVRVRNPFFNDPFFRRLFPDIPQERINESLGSGVIIDAKNGYVLTNHHVVENADDVQVTLADGRSFKAEFIGSDADTDIALVRIKADNLTEIRLGDSDKLRVGDFVAAIGNPFGFTQTVTSGIVSAMGRNGIRGLGYQNFIQTDASINPGNSGGALVDLRGELVGINTASFNPQGSMAGNIGLGLAIPSNLARAVVDQLLKNNGVMIRGTFGIETQNLTAQMAQGLGLPSPRGALVTRVLAGSAAAAAGLQPGDVVTGANGERLDSAEALHNYEGLQPVGSTVTLDVRREGKPLQLKVRLKEQPRAVSGEALDPRLSGATFTDLPESLRQSGVSGVLIGNVARGSRAAHNGLASGDIVVAASAGEFADLASYRANFARKPAQLVLRVVRGGVQADLIMQ</sequence>
<feature type="binding site" evidence="8">
    <location>
        <position position="127"/>
    </location>
    <ligand>
        <name>substrate</name>
    </ligand>
</feature>
<dbReference type="eggNOG" id="COG0265">
    <property type="taxonomic scope" value="Bacteria"/>
</dbReference>
<feature type="chain" id="PRO_5038440934" evidence="9">
    <location>
        <begin position="27"/>
        <end position="478"/>
    </location>
</feature>
<evidence type="ECO:0000313" key="11">
    <source>
        <dbReference type="EMBL" id="CBA14969.1"/>
    </source>
</evidence>
<keyword evidence="4" id="KW-0677">Repeat</keyword>
<comment type="similarity">
    <text evidence="1">Belongs to the peptidase S1C family.</text>
</comment>